<dbReference type="GO" id="GO:0043139">
    <property type="term" value="F:5'-3' DNA helicase activity"/>
    <property type="evidence" value="ECO:0007669"/>
    <property type="project" value="UniProtKB-EC"/>
</dbReference>
<dbReference type="InterPro" id="IPR016136">
    <property type="entry name" value="DNA_helicase_N/primase_C"/>
</dbReference>
<evidence type="ECO:0000256" key="2">
    <source>
        <dbReference type="ARBA" id="ARBA00022515"/>
    </source>
</evidence>
<dbReference type="EMBL" id="PHFL01000071">
    <property type="protein sequence ID" value="RFM22942.1"/>
    <property type="molecule type" value="Genomic_DNA"/>
</dbReference>
<keyword evidence="7 13" id="KW-0067">ATP-binding</keyword>
<dbReference type="EC" id="5.6.2.3" evidence="12 13"/>
<dbReference type="GO" id="GO:0005829">
    <property type="term" value="C:cytosol"/>
    <property type="evidence" value="ECO:0007669"/>
    <property type="project" value="TreeGrafter"/>
</dbReference>
<evidence type="ECO:0000256" key="1">
    <source>
        <dbReference type="ARBA" id="ARBA00008428"/>
    </source>
</evidence>
<evidence type="ECO:0000256" key="12">
    <source>
        <dbReference type="NCBIfam" id="TIGR00665"/>
    </source>
</evidence>
<evidence type="ECO:0000256" key="14">
    <source>
        <dbReference type="SAM" id="MobiDB-lite"/>
    </source>
</evidence>
<keyword evidence="3 13" id="KW-0235">DNA replication</keyword>
<organism evidence="16 17">
    <name type="scientific">Candidatus Thermochlorobacter aerophilus</name>
    <dbReference type="NCBI Taxonomy" id="1868324"/>
    <lineage>
        <taxon>Bacteria</taxon>
        <taxon>Pseudomonadati</taxon>
        <taxon>Chlorobiota</taxon>
        <taxon>Chlorobiia</taxon>
        <taxon>Chlorobiales</taxon>
        <taxon>Candidatus Thermochlorobacteriaceae</taxon>
        <taxon>Candidatus Thermochlorobacter</taxon>
    </lineage>
</organism>
<keyword evidence="4 13" id="KW-0547">Nucleotide-binding</keyword>
<evidence type="ECO:0000259" key="15">
    <source>
        <dbReference type="PROSITE" id="PS51199"/>
    </source>
</evidence>
<evidence type="ECO:0000313" key="16">
    <source>
        <dbReference type="EMBL" id="RFM22942.1"/>
    </source>
</evidence>
<evidence type="ECO:0000256" key="3">
    <source>
        <dbReference type="ARBA" id="ARBA00022705"/>
    </source>
</evidence>
<dbReference type="Gene3D" id="1.10.860.10">
    <property type="entry name" value="DNAb Helicase, Chain A"/>
    <property type="match status" value="1"/>
</dbReference>
<dbReference type="InterPro" id="IPR027417">
    <property type="entry name" value="P-loop_NTPase"/>
</dbReference>
<dbReference type="FunFam" id="1.10.860.10:FF:000001">
    <property type="entry name" value="Replicative DNA helicase"/>
    <property type="match status" value="1"/>
</dbReference>
<evidence type="ECO:0000256" key="9">
    <source>
        <dbReference type="ARBA" id="ARBA00023235"/>
    </source>
</evidence>
<dbReference type="Proteomes" id="UP000266389">
    <property type="component" value="Unassembled WGS sequence"/>
</dbReference>
<dbReference type="Pfam" id="PF03796">
    <property type="entry name" value="DnaB_C"/>
    <property type="match status" value="1"/>
</dbReference>
<name>A0A395LW89_9BACT</name>
<keyword evidence="9" id="KW-0413">Isomerase</keyword>
<dbReference type="GO" id="GO:0005524">
    <property type="term" value="F:ATP binding"/>
    <property type="evidence" value="ECO:0007669"/>
    <property type="project" value="UniProtKB-UniRule"/>
</dbReference>
<evidence type="ECO:0000256" key="10">
    <source>
        <dbReference type="ARBA" id="ARBA00044932"/>
    </source>
</evidence>
<comment type="caution">
    <text evidence="16">The sequence shown here is derived from an EMBL/GenBank/DDBJ whole genome shotgun (WGS) entry which is preliminary data.</text>
</comment>
<evidence type="ECO:0000256" key="13">
    <source>
        <dbReference type="RuleBase" id="RU362085"/>
    </source>
</evidence>
<evidence type="ECO:0000256" key="8">
    <source>
        <dbReference type="ARBA" id="ARBA00023125"/>
    </source>
</evidence>
<dbReference type="PROSITE" id="PS51199">
    <property type="entry name" value="SF4_HELICASE"/>
    <property type="match status" value="1"/>
</dbReference>
<dbReference type="InterPro" id="IPR007694">
    <property type="entry name" value="DNA_helicase_DnaB-like_C"/>
</dbReference>
<dbReference type="GO" id="GO:0003677">
    <property type="term" value="F:DNA binding"/>
    <property type="evidence" value="ECO:0007669"/>
    <property type="project" value="UniProtKB-UniRule"/>
</dbReference>
<dbReference type="AlphaFoldDB" id="A0A395LW89"/>
<evidence type="ECO:0000313" key="17">
    <source>
        <dbReference type="Proteomes" id="UP000266389"/>
    </source>
</evidence>
<dbReference type="SMART" id="SM00382">
    <property type="entry name" value="AAA"/>
    <property type="match status" value="1"/>
</dbReference>
<dbReference type="GO" id="GO:0016887">
    <property type="term" value="F:ATP hydrolysis activity"/>
    <property type="evidence" value="ECO:0007669"/>
    <property type="project" value="RHEA"/>
</dbReference>
<dbReference type="SUPFAM" id="SSF48024">
    <property type="entry name" value="N-terminal domain of DnaB helicase"/>
    <property type="match status" value="1"/>
</dbReference>
<comment type="similarity">
    <text evidence="1 13">Belongs to the helicase family. DnaB subfamily.</text>
</comment>
<dbReference type="PANTHER" id="PTHR30153">
    <property type="entry name" value="REPLICATIVE DNA HELICASE DNAB"/>
    <property type="match status" value="1"/>
</dbReference>
<evidence type="ECO:0000256" key="6">
    <source>
        <dbReference type="ARBA" id="ARBA00022806"/>
    </source>
</evidence>
<feature type="compositionally biased region" description="Basic and acidic residues" evidence="14">
    <location>
        <begin position="496"/>
        <end position="509"/>
    </location>
</feature>
<dbReference type="NCBIfam" id="TIGR00665">
    <property type="entry name" value="DnaB"/>
    <property type="match status" value="1"/>
</dbReference>
<dbReference type="SUPFAM" id="SSF52540">
    <property type="entry name" value="P-loop containing nucleoside triphosphate hydrolases"/>
    <property type="match status" value="1"/>
</dbReference>
<evidence type="ECO:0000256" key="7">
    <source>
        <dbReference type="ARBA" id="ARBA00022840"/>
    </source>
</evidence>
<feature type="domain" description="SF4 helicase" evidence="15">
    <location>
        <begin position="213"/>
        <end position="485"/>
    </location>
</feature>
<keyword evidence="5 13" id="KW-0378">Hydrolase</keyword>
<accession>A0A395LW89</accession>
<evidence type="ECO:0000256" key="5">
    <source>
        <dbReference type="ARBA" id="ARBA00022801"/>
    </source>
</evidence>
<feature type="region of interest" description="Disordered" evidence="14">
    <location>
        <begin position="496"/>
        <end position="524"/>
    </location>
</feature>
<evidence type="ECO:0000256" key="4">
    <source>
        <dbReference type="ARBA" id="ARBA00022741"/>
    </source>
</evidence>
<dbReference type="InterPro" id="IPR036185">
    <property type="entry name" value="DNA_heli_DnaB-like_N_sf"/>
</dbReference>
<dbReference type="CDD" id="cd00984">
    <property type="entry name" value="DnaB_C"/>
    <property type="match status" value="1"/>
</dbReference>
<dbReference type="GO" id="GO:0006269">
    <property type="term" value="P:DNA replication, synthesis of primer"/>
    <property type="evidence" value="ECO:0007669"/>
    <property type="project" value="UniProtKB-UniRule"/>
</dbReference>
<dbReference type="Gene3D" id="3.40.50.300">
    <property type="entry name" value="P-loop containing nucleotide triphosphate hydrolases"/>
    <property type="match status" value="1"/>
</dbReference>
<reference evidence="16 17" key="1">
    <citation type="journal article" date="2011" name="ISME J.">
        <title>Community ecology of hot spring cyanobacterial mats: predominant populations and their functional potential.</title>
        <authorList>
            <person name="Klatt C.G."/>
            <person name="Wood J.M."/>
            <person name="Rusch D.B."/>
            <person name="Bateson M.M."/>
            <person name="Hamamura N."/>
            <person name="Heidelberg J.F."/>
            <person name="Grossman A.R."/>
            <person name="Bhaya D."/>
            <person name="Cohan F.M."/>
            <person name="Kuhl M."/>
            <person name="Bryant D.A."/>
            <person name="Ward D.M."/>
        </authorList>
    </citation>
    <scope>NUCLEOTIDE SEQUENCE [LARGE SCALE GENOMIC DNA]</scope>
    <source>
        <strain evidence="16">OS</strain>
    </source>
</reference>
<keyword evidence="8 13" id="KW-0238">DNA-binding</keyword>
<dbReference type="Pfam" id="PF00772">
    <property type="entry name" value="DnaB"/>
    <property type="match status" value="1"/>
</dbReference>
<dbReference type="InterPro" id="IPR003593">
    <property type="entry name" value="AAA+_ATPase"/>
</dbReference>
<dbReference type="InterPro" id="IPR007693">
    <property type="entry name" value="DNA_helicase_DnaB-like_N"/>
</dbReference>
<evidence type="ECO:0000256" key="11">
    <source>
        <dbReference type="ARBA" id="ARBA00048954"/>
    </source>
</evidence>
<keyword evidence="6 13" id="KW-0347">Helicase</keyword>
<comment type="catalytic activity">
    <reaction evidence="11 13">
        <text>ATP + H2O = ADP + phosphate + H(+)</text>
        <dbReference type="Rhea" id="RHEA:13065"/>
        <dbReference type="ChEBI" id="CHEBI:15377"/>
        <dbReference type="ChEBI" id="CHEBI:15378"/>
        <dbReference type="ChEBI" id="CHEBI:30616"/>
        <dbReference type="ChEBI" id="CHEBI:43474"/>
        <dbReference type="ChEBI" id="CHEBI:456216"/>
        <dbReference type="EC" id="5.6.2.3"/>
    </reaction>
</comment>
<dbReference type="GO" id="GO:1990077">
    <property type="term" value="C:primosome complex"/>
    <property type="evidence" value="ECO:0007669"/>
    <property type="project" value="UniProtKB-UniRule"/>
</dbReference>
<dbReference type="PANTHER" id="PTHR30153:SF2">
    <property type="entry name" value="REPLICATIVE DNA HELICASE"/>
    <property type="match status" value="1"/>
</dbReference>
<dbReference type="InterPro" id="IPR007692">
    <property type="entry name" value="DNA_helicase_DnaB"/>
</dbReference>
<gene>
    <name evidence="16" type="primary">dnaB</name>
    <name evidence="16" type="ORF">D0433_12910</name>
</gene>
<keyword evidence="2 13" id="KW-0639">Primosome</keyword>
<sequence>MAGGFIDRSQETSGSYPLEKLLKSRKPLREEVDFAKEGRLPPHAVEVEQEVLGCILLDGPSIEEVIKIFGADADKVFYEPKHAIIFRAMCRLYNRRDPIDIVSVSDELKRHEELDKVGGYYAIAELSNKVATAANVGYYAKLVKEKYLYRRLISLATHITSAAYEQSLEVFDLIEHAAQEIFKISQTGIKKDAVPIKDLLKQATKVIEELQSRKSAVTGVPSGFADLDRLTAGFQKSDMIVVAARPSTGKTALALAFARHAAVEAKVPVLFFSLEMAELQLAQRLLCAEAMVDSNLVRTGRISSQEMVHIMARMDRLAQAPIYIDDTPSISIIELSAKARRMKHEHNIGMVIVDYLQLITPVKDGKSNREQEIAQISRSLKSLAKELNIPVIALAQLNRAIEQRGADRKPQLSDLRESGSIEQDADVVMFLSRPELYGVQNFADGLSTKDIIVIDIGKQRNGPIGEVRLKFLKQFGKFESLSSVYTAADFSVQDEQRSAKAAERFEREMTPPMPNTLNPDDAPF</sequence>
<comment type="function">
    <text evidence="10 13">The main replicative DNA helicase, it participates in initiation and elongation during chromosome replication. Travels ahead of the DNA replisome, separating dsDNA into templates for DNA synthesis. A processive ATP-dependent 5'-3' DNA helicase it has DNA-dependent ATPase activity.</text>
</comment>
<protein>
    <recommendedName>
        <fullName evidence="12 13">Replicative DNA helicase</fullName>
        <ecNumber evidence="12 13">5.6.2.3</ecNumber>
    </recommendedName>
</protein>
<proteinExistence type="inferred from homology"/>